<dbReference type="PANTHER" id="PTHR38834:SF3">
    <property type="entry name" value="SOLUTE-BINDING PROTEIN FAMILY 3_N-TERMINAL DOMAIN-CONTAINING PROTEIN"/>
    <property type="match status" value="1"/>
</dbReference>
<dbReference type="InterPro" id="IPR001638">
    <property type="entry name" value="Solute-binding_3/MltF_N"/>
</dbReference>
<dbReference type="STRING" id="1549855.AY555_05760"/>
<evidence type="ECO:0000259" key="2">
    <source>
        <dbReference type="SMART" id="SM00062"/>
    </source>
</evidence>
<dbReference type="Proteomes" id="UP000076066">
    <property type="component" value="Chromosome"/>
</dbReference>
<protein>
    <recommendedName>
        <fullName evidence="2">Solute-binding protein family 3/N-terminal domain-containing protein</fullName>
    </recommendedName>
</protein>
<organism evidence="3 4">
    <name type="scientific">Haematospirillum jordaniae</name>
    <dbReference type="NCBI Taxonomy" id="1549855"/>
    <lineage>
        <taxon>Bacteria</taxon>
        <taxon>Pseudomonadati</taxon>
        <taxon>Pseudomonadota</taxon>
        <taxon>Alphaproteobacteria</taxon>
        <taxon>Rhodospirillales</taxon>
        <taxon>Novispirillaceae</taxon>
        <taxon>Haematospirillum</taxon>
    </lineage>
</organism>
<accession>A0A143DDL4</accession>
<keyword evidence="4" id="KW-1185">Reference proteome</keyword>
<evidence type="ECO:0000256" key="1">
    <source>
        <dbReference type="SAM" id="SignalP"/>
    </source>
</evidence>
<dbReference type="GeneID" id="53316659"/>
<feature type="domain" description="Solute-binding protein family 3/N-terminal" evidence="2">
    <location>
        <begin position="22"/>
        <end position="240"/>
    </location>
</feature>
<proteinExistence type="predicted"/>
<sequence length="240" mass="26646">MRIRPVLAVLACAMLPKQASSATPILTLNTEEWYPFSYTKEHKSTGTAVEIVRLIMKQAGISYQIVNGPWNRSYNTALVKPENCVFPTQITKDRKPLFKWVSPIETNRWVVYRKKGSPLQAKSLDDLKGKIIGGYIGDAIAVHLKGRGFSVEEATADHFNVKKLESGKIDAWATTQISGMKLAKDGGLEIEQVLEIRENTLALACNRTLDDALVSKLQAALDALEASGEAEKIRQSKFRE</sequence>
<name>A0A143DDL4_9PROT</name>
<keyword evidence="1" id="KW-0732">Signal</keyword>
<evidence type="ECO:0000313" key="4">
    <source>
        <dbReference type="Proteomes" id="UP000076066"/>
    </source>
</evidence>
<dbReference type="Gene3D" id="3.40.190.10">
    <property type="entry name" value="Periplasmic binding protein-like II"/>
    <property type="match status" value="2"/>
</dbReference>
<reference evidence="3 4" key="1">
    <citation type="submission" date="2016-02" db="EMBL/GenBank/DDBJ databases">
        <title>Complete Genome of H5569, the type strain of the newly described species Haematospirillium jordaniae.</title>
        <authorList>
            <person name="Nicholson A.C."/>
            <person name="Humrighouse B.W."/>
            <person name="Loparov V."/>
            <person name="McQuiston J.R."/>
        </authorList>
    </citation>
    <scope>NUCLEOTIDE SEQUENCE [LARGE SCALE GENOMIC DNA]</scope>
    <source>
        <strain evidence="3 4">H5569</strain>
    </source>
</reference>
<dbReference type="RefSeq" id="WP_066134586.1">
    <property type="nucleotide sequence ID" value="NZ_CP014525.1"/>
</dbReference>
<dbReference type="OrthoDB" id="8587856at2"/>
<feature type="chain" id="PRO_5044368598" description="Solute-binding protein family 3/N-terminal domain-containing protein" evidence="1">
    <location>
        <begin position="22"/>
        <end position="240"/>
    </location>
</feature>
<evidence type="ECO:0000313" key="3">
    <source>
        <dbReference type="EMBL" id="AMW34766.1"/>
    </source>
</evidence>
<dbReference type="AlphaFoldDB" id="A0A143DDL4"/>
<dbReference type="SUPFAM" id="SSF53850">
    <property type="entry name" value="Periplasmic binding protein-like II"/>
    <property type="match status" value="1"/>
</dbReference>
<dbReference type="Pfam" id="PF00497">
    <property type="entry name" value="SBP_bac_3"/>
    <property type="match status" value="1"/>
</dbReference>
<dbReference type="SMART" id="SM00062">
    <property type="entry name" value="PBPb"/>
    <property type="match status" value="1"/>
</dbReference>
<gene>
    <name evidence="3" type="ORF">AY555_05760</name>
</gene>
<dbReference type="PANTHER" id="PTHR38834">
    <property type="entry name" value="PERIPLASMIC SUBSTRATE BINDING PROTEIN FAMILY 3"/>
    <property type="match status" value="1"/>
</dbReference>
<dbReference type="EMBL" id="CP014525">
    <property type="protein sequence ID" value="AMW34766.1"/>
    <property type="molecule type" value="Genomic_DNA"/>
</dbReference>
<dbReference type="KEGG" id="hjo:AY555_05760"/>
<feature type="signal peptide" evidence="1">
    <location>
        <begin position="1"/>
        <end position="21"/>
    </location>
</feature>